<dbReference type="SUPFAM" id="SSF100920">
    <property type="entry name" value="Heat shock protein 70kD (HSP70), peptide-binding domain"/>
    <property type="match status" value="1"/>
</dbReference>
<dbReference type="EMBL" id="MCGR01000148">
    <property type="protein sequence ID" value="ORY39483.1"/>
    <property type="molecule type" value="Genomic_DNA"/>
</dbReference>
<comment type="caution">
    <text evidence="6">The sequence shown here is derived from an EMBL/GenBank/DDBJ whole genome shotgun (WGS) entry which is preliminary data.</text>
</comment>
<dbReference type="InParanoid" id="A0A1Y2BXK4"/>
<dbReference type="GO" id="GO:0005524">
    <property type="term" value="F:ATP binding"/>
    <property type="evidence" value="ECO:0007669"/>
    <property type="project" value="UniProtKB-KW"/>
</dbReference>
<feature type="region of interest" description="Disordered" evidence="4">
    <location>
        <begin position="446"/>
        <end position="475"/>
    </location>
</feature>
<organism evidence="6 7">
    <name type="scientific">Leucosporidium creatinivorum</name>
    <dbReference type="NCBI Taxonomy" id="106004"/>
    <lineage>
        <taxon>Eukaryota</taxon>
        <taxon>Fungi</taxon>
        <taxon>Dikarya</taxon>
        <taxon>Basidiomycota</taxon>
        <taxon>Pucciniomycotina</taxon>
        <taxon>Microbotryomycetes</taxon>
        <taxon>Leucosporidiales</taxon>
        <taxon>Leucosporidium</taxon>
    </lineage>
</organism>
<name>A0A1Y2BXK4_9BASI</name>
<dbReference type="InterPro" id="IPR029047">
    <property type="entry name" value="HSP70_peptide-bd_sf"/>
</dbReference>
<keyword evidence="5" id="KW-0732">Signal</keyword>
<dbReference type="Proteomes" id="UP000193467">
    <property type="component" value="Unassembled WGS sequence"/>
</dbReference>
<feature type="compositionally biased region" description="Basic and acidic residues" evidence="4">
    <location>
        <begin position="446"/>
        <end position="455"/>
    </location>
</feature>
<evidence type="ECO:0000256" key="2">
    <source>
        <dbReference type="ARBA" id="ARBA00022741"/>
    </source>
</evidence>
<evidence type="ECO:0000256" key="5">
    <source>
        <dbReference type="SAM" id="SignalP"/>
    </source>
</evidence>
<dbReference type="OrthoDB" id="3037355at2759"/>
<reference evidence="6 7" key="1">
    <citation type="submission" date="2016-07" db="EMBL/GenBank/DDBJ databases">
        <title>Pervasive Adenine N6-methylation of Active Genes in Fungi.</title>
        <authorList>
            <consortium name="DOE Joint Genome Institute"/>
            <person name="Mondo S.J."/>
            <person name="Dannebaum R.O."/>
            <person name="Kuo R.C."/>
            <person name="Labutti K."/>
            <person name="Haridas S."/>
            <person name="Kuo A."/>
            <person name="Salamov A."/>
            <person name="Ahrendt S.R."/>
            <person name="Lipzen A."/>
            <person name="Sullivan W."/>
            <person name="Andreopoulos W.B."/>
            <person name="Clum A."/>
            <person name="Lindquist E."/>
            <person name="Daum C."/>
            <person name="Ramamoorthy G.K."/>
            <person name="Gryganskyi A."/>
            <person name="Culley D."/>
            <person name="Magnuson J.K."/>
            <person name="James T.Y."/>
            <person name="O'Malley M.A."/>
            <person name="Stajich J.E."/>
            <person name="Spatafora J.W."/>
            <person name="Visel A."/>
            <person name="Grigoriev I.V."/>
        </authorList>
    </citation>
    <scope>NUCLEOTIDE SEQUENCE [LARGE SCALE GENOMIC DNA]</scope>
    <source>
        <strain evidence="6 7">62-1032</strain>
    </source>
</reference>
<dbReference type="Pfam" id="PF00012">
    <property type="entry name" value="HSP70"/>
    <property type="match status" value="2"/>
</dbReference>
<dbReference type="Gene3D" id="3.30.420.40">
    <property type="match status" value="2"/>
</dbReference>
<dbReference type="STRING" id="106004.A0A1Y2BXK4"/>
<keyword evidence="7" id="KW-1185">Reference proteome</keyword>
<accession>A0A1Y2BXK4</accession>
<dbReference type="InterPro" id="IPR043129">
    <property type="entry name" value="ATPase_NBD"/>
</dbReference>
<evidence type="ECO:0000256" key="3">
    <source>
        <dbReference type="ARBA" id="ARBA00022840"/>
    </source>
</evidence>
<dbReference type="InterPro" id="IPR013126">
    <property type="entry name" value="Hsp_70_fam"/>
</dbReference>
<dbReference type="Gene3D" id="2.60.34.10">
    <property type="entry name" value="Substrate Binding Domain Of DNAk, Chain A, domain 1"/>
    <property type="match status" value="1"/>
</dbReference>
<proteinExistence type="inferred from homology"/>
<evidence type="ECO:0000313" key="6">
    <source>
        <dbReference type="EMBL" id="ORY39483.1"/>
    </source>
</evidence>
<feature type="signal peptide" evidence="5">
    <location>
        <begin position="1"/>
        <end position="35"/>
    </location>
</feature>
<keyword evidence="2" id="KW-0547">Nucleotide-binding</keyword>
<dbReference type="FunFam" id="3.30.420.40:FF:000028">
    <property type="entry name" value="heat shock 70 kDa protein-like"/>
    <property type="match status" value="1"/>
</dbReference>
<sequence>MVQRPSTGSSTLGSLVLPLLLLLAFALASVPSAGAAPTSGEKSSTIAAISLLPSPYTSHLVIRNSTTSLCFDCSSPNATSHLDTTFSITSRASPEATLAELRRLAHDFLNGDSGIREAVVSVPLSWTDEQRQTLSLSAKRSGLDILRLVSRPTASSLAYGIDREPYSPPESAQEQSSGPWGRAIIVVDVLGGSVDALEAEVTVLDVDEGVFEIFGTTAARGGSAEIGRAVERALELANTRAARIDNYLLVGEASLDPSLSQTLASLLPNAEQWNTSSIPTNLAAVYGAAVQASFLGEPECSSGDWVGAFEVTPLSLGVETSNGLLHRLVPRNYILPRRVVANFTTSEDDQTSASLRLFAGEHPSAQGNHLLTTLDLEGIEPAAAGETFLKFVLELSPYYETASLSIEDRDSGKSNSIIIPLTSPRGDDWIEIEESILALEKLDYEREQRGEEKPRPSKGLPPVPVIGQGRVKDEL</sequence>
<gene>
    <name evidence="6" type="ORF">BCR35DRAFT_336540</name>
</gene>
<keyword evidence="3" id="KW-0067">ATP-binding</keyword>
<dbReference type="SUPFAM" id="SSF53067">
    <property type="entry name" value="Actin-like ATPase domain"/>
    <property type="match status" value="1"/>
</dbReference>
<comment type="similarity">
    <text evidence="1">Belongs to the heat shock protein 70 family.</text>
</comment>
<evidence type="ECO:0000313" key="7">
    <source>
        <dbReference type="Proteomes" id="UP000193467"/>
    </source>
</evidence>
<dbReference type="AlphaFoldDB" id="A0A1Y2BXK4"/>
<protein>
    <submittedName>
        <fullName evidence="6">Uncharacterized protein</fullName>
    </submittedName>
</protein>
<evidence type="ECO:0000256" key="1">
    <source>
        <dbReference type="ARBA" id="ARBA00007381"/>
    </source>
</evidence>
<dbReference type="PANTHER" id="PTHR19375">
    <property type="entry name" value="HEAT SHOCK PROTEIN 70KDA"/>
    <property type="match status" value="1"/>
</dbReference>
<dbReference type="GO" id="GO:0140662">
    <property type="term" value="F:ATP-dependent protein folding chaperone"/>
    <property type="evidence" value="ECO:0007669"/>
    <property type="project" value="InterPro"/>
</dbReference>
<evidence type="ECO:0000256" key="4">
    <source>
        <dbReference type="SAM" id="MobiDB-lite"/>
    </source>
</evidence>
<feature type="chain" id="PRO_5011965729" evidence="5">
    <location>
        <begin position="36"/>
        <end position="475"/>
    </location>
</feature>